<comment type="caution">
    <text evidence="1">The sequence shown here is derived from an EMBL/GenBank/DDBJ whole genome shotgun (WGS) entry which is preliminary data.</text>
</comment>
<dbReference type="Proteomes" id="UP000078340">
    <property type="component" value="Unassembled WGS sequence"/>
</dbReference>
<dbReference type="AlphaFoldDB" id="A0A179HQ91"/>
<protein>
    <submittedName>
        <fullName evidence="1">Uncharacterized protein</fullName>
    </submittedName>
</protein>
<evidence type="ECO:0000313" key="2">
    <source>
        <dbReference type="Proteomes" id="UP000078340"/>
    </source>
</evidence>
<dbReference type="EMBL" id="LSBI01000003">
    <property type="protein sequence ID" value="OAQ92517.1"/>
    <property type="molecule type" value="Genomic_DNA"/>
</dbReference>
<organism evidence="1 2">
    <name type="scientific">Purpureocillium lilacinum</name>
    <name type="common">Paecilomyces lilacinus</name>
    <dbReference type="NCBI Taxonomy" id="33203"/>
    <lineage>
        <taxon>Eukaryota</taxon>
        <taxon>Fungi</taxon>
        <taxon>Dikarya</taxon>
        <taxon>Ascomycota</taxon>
        <taxon>Pezizomycotina</taxon>
        <taxon>Sordariomycetes</taxon>
        <taxon>Hypocreomycetidae</taxon>
        <taxon>Hypocreales</taxon>
        <taxon>Ophiocordycipitaceae</taxon>
        <taxon>Purpureocillium</taxon>
    </lineage>
</organism>
<gene>
    <name evidence="1" type="ORF">VFPFJ_04258</name>
</gene>
<name>A0A179HQ91_PURLI</name>
<accession>A0A179HQ91</accession>
<sequence>MLVLLGGCGRGGMAARRGRHTWQSVMAPQTQSGMSGVCVVVGVPRLASRRRPCCCGQCPSKRLLRSGGRVLLRGRRVTRQGRGARVEKEAAIYGRRVRSEVARGPRRLAAVAWVGSVTRGTREAGLRRPVRRGYVRIGVSWTEALSGERRGSRR</sequence>
<reference evidence="1 2" key="1">
    <citation type="submission" date="2016-02" db="EMBL/GenBank/DDBJ databases">
        <title>Biosynthesis of antibiotic leucinostatins and their inhibition on Phytophthora in bio-control Purpureocillium lilacinum.</title>
        <authorList>
            <person name="Wang G."/>
            <person name="Liu Z."/>
            <person name="Lin R."/>
            <person name="Li E."/>
            <person name="Mao Z."/>
            <person name="Ling J."/>
            <person name="Yin W."/>
            <person name="Xie B."/>
        </authorList>
    </citation>
    <scope>NUCLEOTIDE SEQUENCE [LARGE SCALE GENOMIC DNA]</scope>
    <source>
        <strain evidence="1">PLFJ-1</strain>
    </source>
</reference>
<proteinExistence type="predicted"/>
<evidence type="ECO:0000313" key="1">
    <source>
        <dbReference type="EMBL" id="OAQ92517.1"/>
    </source>
</evidence>